<dbReference type="PATRIC" id="fig|1227275.3.peg.757"/>
<protein>
    <submittedName>
        <fullName evidence="1">Uncharacterized protein</fullName>
    </submittedName>
</protein>
<reference evidence="1 2" key="1">
    <citation type="submission" date="2013-06" db="EMBL/GenBank/DDBJ databases">
        <authorList>
            <person name="Weinstock G."/>
            <person name="Sodergren E."/>
            <person name="Lobos E.A."/>
            <person name="Fulton L."/>
            <person name="Fulton R."/>
            <person name="Courtney L."/>
            <person name="Fronick C."/>
            <person name="O'Laughlin M."/>
            <person name="Godfrey J."/>
            <person name="Wilson R.M."/>
            <person name="Miner T."/>
            <person name="Farmer C."/>
            <person name="Delehaunty K."/>
            <person name="Cordes M."/>
            <person name="Minx P."/>
            <person name="Tomlinson C."/>
            <person name="Chen J."/>
            <person name="Wollam A."/>
            <person name="Pepin K.H."/>
            <person name="Bhonagiri V."/>
            <person name="Zhang X."/>
            <person name="Warren W."/>
            <person name="Mitreva M."/>
            <person name="Mardis E.R."/>
            <person name="Wilson R.K."/>
        </authorList>
    </citation>
    <scope>NUCLEOTIDE SEQUENCE [LARGE SCALE GENOMIC DNA]</scope>
    <source>
        <strain evidence="1 2">W1703</strain>
    </source>
</reference>
<comment type="caution">
    <text evidence="1">The sequence shown here is derived from an EMBL/GenBank/DDBJ whole genome shotgun (WGS) entry which is preliminary data.</text>
</comment>
<organism evidence="1 2">
    <name type="scientific">Streptococcus sobrinus W1703</name>
    <dbReference type="NCBI Taxonomy" id="1227275"/>
    <lineage>
        <taxon>Bacteria</taxon>
        <taxon>Bacillati</taxon>
        <taxon>Bacillota</taxon>
        <taxon>Bacilli</taxon>
        <taxon>Lactobacillales</taxon>
        <taxon>Streptococcaceae</taxon>
        <taxon>Streptococcus</taxon>
    </lineage>
</organism>
<evidence type="ECO:0000313" key="2">
    <source>
        <dbReference type="Proteomes" id="UP000016617"/>
    </source>
</evidence>
<dbReference type="AlphaFoldDB" id="U2J9D8"/>
<sequence length="42" mass="4729">MQGLEWSHPARKLTVFLADSHQTKQTYLNPKCLKLGSLMGAQ</sequence>
<gene>
    <name evidence="1" type="ORF">HMPREF1557_00858</name>
</gene>
<dbReference type="EMBL" id="AWVA01000051">
    <property type="protein sequence ID" value="ERJ76637.1"/>
    <property type="molecule type" value="Genomic_DNA"/>
</dbReference>
<proteinExistence type="predicted"/>
<name>U2J9D8_9STRE</name>
<evidence type="ECO:0000313" key="1">
    <source>
        <dbReference type="EMBL" id="ERJ76637.1"/>
    </source>
</evidence>
<dbReference type="Proteomes" id="UP000016617">
    <property type="component" value="Unassembled WGS sequence"/>
</dbReference>
<accession>U2J9D8</accession>
<dbReference type="HOGENOM" id="CLU_3258718_0_0_9"/>